<keyword evidence="3 5" id="KW-1133">Transmembrane helix</keyword>
<evidence type="ECO:0000259" key="6">
    <source>
        <dbReference type="Pfam" id="PF00892"/>
    </source>
</evidence>
<feature type="transmembrane region" description="Helical" evidence="5">
    <location>
        <begin position="92"/>
        <end position="110"/>
    </location>
</feature>
<dbReference type="InParanoid" id="A0A218YW07"/>
<evidence type="ECO:0000256" key="2">
    <source>
        <dbReference type="ARBA" id="ARBA00022692"/>
    </source>
</evidence>
<feature type="transmembrane region" description="Helical" evidence="5">
    <location>
        <begin position="379"/>
        <end position="399"/>
    </location>
</feature>
<feature type="transmembrane region" description="Helical" evidence="5">
    <location>
        <begin position="242"/>
        <end position="260"/>
    </location>
</feature>
<evidence type="ECO:0000256" key="4">
    <source>
        <dbReference type="ARBA" id="ARBA00023136"/>
    </source>
</evidence>
<comment type="subcellular location">
    <subcellularLocation>
        <location evidence="1">Membrane</location>
        <topology evidence="1">Multi-pass membrane protein</topology>
    </subcellularLocation>
</comment>
<dbReference type="Proteomes" id="UP000242519">
    <property type="component" value="Unassembled WGS sequence"/>
</dbReference>
<dbReference type="FunCoup" id="A0A218YW07">
    <property type="interactions" value="403"/>
</dbReference>
<organism evidence="8 9">
    <name type="scientific">Diplocarpon coronariae</name>
    <dbReference type="NCBI Taxonomy" id="2795749"/>
    <lineage>
        <taxon>Eukaryota</taxon>
        <taxon>Fungi</taxon>
        <taxon>Dikarya</taxon>
        <taxon>Ascomycota</taxon>
        <taxon>Pezizomycotina</taxon>
        <taxon>Leotiomycetes</taxon>
        <taxon>Helotiales</taxon>
        <taxon>Drepanopezizaceae</taxon>
        <taxon>Diplocarpon</taxon>
    </lineage>
</organism>
<keyword evidence="9" id="KW-1185">Reference proteome</keyword>
<reference evidence="8 9" key="1">
    <citation type="submission" date="2017-04" db="EMBL/GenBank/DDBJ databases">
        <title>Draft genome sequence of Marssonina coronaria NL1: causal agent of apple blotch.</title>
        <authorList>
            <person name="Cheng Q."/>
        </authorList>
    </citation>
    <scope>NUCLEOTIDE SEQUENCE [LARGE SCALE GENOMIC DNA]</scope>
    <source>
        <strain evidence="8 9">NL1</strain>
    </source>
</reference>
<dbReference type="AlphaFoldDB" id="A0A218YW07"/>
<evidence type="ECO:0000256" key="1">
    <source>
        <dbReference type="ARBA" id="ARBA00004141"/>
    </source>
</evidence>
<evidence type="ECO:0000313" key="8">
    <source>
        <dbReference type="EMBL" id="OWO99277.1"/>
    </source>
</evidence>
<gene>
    <name evidence="8" type="ORF">B2J93_1165</name>
</gene>
<dbReference type="Pfam" id="PF13127">
    <property type="entry name" value="DUF3955"/>
    <property type="match status" value="1"/>
</dbReference>
<sequence length="443" mass="48730">MNAQELPVPPAVAAAEVLAGRDRCWEYRDGASAPSGKNSRGFRAGVGMENIARRTLGILLLLVTVVLWTTSNFLASYIFADNTYSKPYFVTYINTACFAISLLPMLVRIIHRHGMSHVQRSLLEFWQSRGDYRPIGIKPQDHEDAEDPMSASQTRLLVDNDFGSALALTGDPPPTEEMLGVQETAWLSLEFCLLWFGANYLVAACLEYTSVASSTILTSTSSIWTLVFGALVRVEHFSYKKLIGVLASLAGIILISSVDLSSKDNDDNRGSFPHKSQGEIAVGDAMAFGSAVMYGIYAVVMKKRIVNEDRVSMPLFFGLVGLFNVVFMWPGFFILHFTGVEEFDLPPTGKIWAIVLLNSASSFISDYAWAYAMLLTTPLVVTVGLSMTIPLSLIGQIILNTQYSSALYWVGACIVILSFLFINHESHDESEPQVSREGLDDLA</sequence>
<protein>
    <submittedName>
        <fullName evidence="8">Uncharacterized protein</fullName>
    </submittedName>
</protein>
<dbReference type="PANTHER" id="PTHR23051:SF0">
    <property type="entry name" value="SOLUTE CARRIER FAMILY 35 MEMBER F5"/>
    <property type="match status" value="1"/>
</dbReference>
<dbReference type="InterPro" id="IPR000620">
    <property type="entry name" value="EamA_dom"/>
</dbReference>
<name>A0A218YW07_9HELO</name>
<feature type="transmembrane region" description="Helical" evidence="5">
    <location>
        <begin position="313"/>
        <end position="339"/>
    </location>
</feature>
<evidence type="ECO:0000256" key="3">
    <source>
        <dbReference type="ARBA" id="ARBA00022989"/>
    </source>
</evidence>
<feature type="transmembrane region" description="Helical" evidence="5">
    <location>
        <begin position="280"/>
        <end position="301"/>
    </location>
</feature>
<evidence type="ECO:0000259" key="7">
    <source>
        <dbReference type="Pfam" id="PF13127"/>
    </source>
</evidence>
<dbReference type="SUPFAM" id="SSF103481">
    <property type="entry name" value="Multidrug resistance efflux transporter EmrE"/>
    <property type="match status" value="1"/>
</dbReference>
<feature type="transmembrane region" description="Helical" evidence="5">
    <location>
        <begin position="405"/>
        <end position="422"/>
    </location>
</feature>
<dbReference type="PANTHER" id="PTHR23051">
    <property type="entry name" value="SOLUTE CARRIER FAMILY 35, MEMBER F5"/>
    <property type="match status" value="1"/>
</dbReference>
<evidence type="ECO:0000313" key="9">
    <source>
        <dbReference type="Proteomes" id="UP000242519"/>
    </source>
</evidence>
<proteinExistence type="predicted"/>
<evidence type="ECO:0000256" key="5">
    <source>
        <dbReference type="SAM" id="Phobius"/>
    </source>
</evidence>
<dbReference type="GO" id="GO:0000329">
    <property type="term" value="C:fungal-type vacuole membrane"/>
    <property type="evidence" value="ECO:0007669"/>
    <property type="project" value="TreeGrafter"/>
</dbReference>
<comment type="caution">
    <text evidence="8">The sequence shown here is derived from an EMBL/GenBank/DDBJ whole genome shotgun (WGS) entry which is preliminary data.</text>
</comment>
<dbReference type="EMBL" id="MZNU01000365">
    <property type="protein sequence ID" value="OWO99277.1"/>
    <property type="molecule type" value="Genomic_DNA"/>
</dbReference>
<feature type="transmembrane region" description="Helical" evidence="5">
    <location>
        <begin position="58"/>
        <end position="80"/>
    </location>
</feature>
<dbReference type="OrthoDB" id="1436450at2759"/>
<keyword evidence="4 5" id="KW-0472">Membrane</keyword>
<feature type="domain" description="EamA" evidence="6">
    <location>
        <begin position="186"/>
        <end position="256"/>
    </location>
</feature>
<dbReference type="Pfam" id="PF00892">
    <property type="entry name" value="EamA"/>
    <property type="match status" value="1"/>
</dbReference>
<accession>A0A218YW07</accession>
<dbReference type="InterPro" id="IPR037185">
    <property type="entry name" value="EmrE-like"/>
</dbReference>
<keyword evidence="2 5" id="KW-0812">Transmembrane</keyword>
<feature type="domain" description="DUF3955" evidence="7">
    <location>
        <begin position="55"/>
        <end position="110"/>
    </location>
</feature>
<dbReference type="InterPro" id="IPR025016">
    <property type="entry name" value="DUF3955"/>
</dbReference>